<evidence type="ECO:0000256" key="1">
    <source>
        <dbReference type="SAM" id="Phobius"/>
    </source>
</evidence>
<accession>A0AB39QPZ5</accession>
<proteinExistence type="predicted"/>
<keyword evidence="1" id="KW-0812">Transmembrane</keyword>
<keyword evidence="1" id="KW-0472">Membrane</keyword>
<feature type="transmembrane region" description="Helical" evidence="1">
    <location>
        <begin position="126"/>
        <end position="149"/>
    </location>
</feature>
<keyword evidence="1" id="KW-1133">Transmembrane helix</keyword>
<gene>
    <name evidence="2" type="ORF">AB5J52_27365</name>
</gene>
<evidence type="ECO:0008006" key="3">
    <source>
        <dbReference type="Google" id="ProtNLM"/>
    </source>
</evidence>
<dbReference type="AlphaFoldDB" id="A0AB39QPZ5"/>
<evidence type="ECO:0000313" key="2">
    <source>
        <dbReference type="EMBL" id="XDQ45672.1"/>
    </source>
</evidence>
<sequence>MAPGDGQTVDEQFARLPRSRQRELETKGLGLSRLREIALEEGGEQAVRHLLAEHSRPSSGWDFDGDRRTDESRAVWPWIRLLLTAVIGVVLCLLSTYVLNSSALFVGAACGVAVAWAGFRTRRSLGGLVACGLAAVAYVALIWIGSYAADEWYLHLRGQETTVTYAKPLHEQASHGVRVTYCRVTLPDGTVRRVFRNDTRCTDESSAGARTLAVIDPSDHYRPVLGGKSAIGGIAAAYGCLGAAVVLVLAPLTAAVMSRSNERFDRPGEAGGLVSGTDV</sequence>
<feature type="transmembrane region" description="Helical" evidence="1">
    <location>
        <begin position="78"/>
        <end position="97"/>
    </location>
</feature>
<organism evidence="2">
    <name type="scientific">Streptomyces sp. R39</name>
    <dbReference type="NCBI Taxonomy" id="3238631"/>
    <lineage>
        <taxon>Bacteria</taxon>
        <taxon>Bacillati</taxon>
        <taxon>Actinomycetota</taxon>
        <taxon>Actinomycetes</taxon>
        <taxon>Kitasatosporales</taxon>
        <taxon>Streptomycetaceae</taxon>
        <taxon>Streptomyces</taxon>
    </lineage>
</organism>
<dbReference type="RefSeq" id="WP_369224526.1">
    <property type="nucleotide sequence ID" value="NZ_CP163441.1"/>
</dbReference>
<name>A0AB39QPZ5_9ACTN</name>
<feature type="transmembrane region" description="Helical" evidence="1">
    <location>
        <begin position="230"/>
        <end position="256"/>
    </location>
</feature>
<protein>
    <recommendedName>
        <fullName evidence="3">DUF3592 domain-containing protein</fullName>
    </recommendedName>
</protein>
<feature type="transmembrane region" description="Helical" evidence="1">
    <location>
        <begin position="103"/>
        <end position="119"/>
    </location>
</feature>
<dbReference type="EMBL" id="CP163441">
    <property type="protein sequence ID" value="XDQ45672.1"/>
    <property type="molecule type" value="Genomic_DNA"/>
</dbReference>
<reference evidence="2" key="1">
    <citation type="submission" date="2024-07" db="EMBL/GenBank/DDBJ databases">
        <authorList>
            <person name="Yu S.T."/>
        </authorList>
    </citation>
    <scope>NUCLEOTIDE SEQUENCE</scope>
    <source>
        <strain evidence="2">R39</strain>
    </source>
</reference>